<dbReference type="GeneID" id="106774915"/>
<evidence type="ECO:0000313" key="4">
    <source>
        <dbReference type="RefSeq" id="XP_014517426.1"/>
    </source>
</evidence>
<dbReference type="OrthoDB" id="1900495at2759"/>
<dbReference type="PANTHER" id="PTHR34272:SF1">
    <property type="entry name" value="EXPRESSED PROTEIN"/>
    <property type="match status" value="1"/>
</dbReference>
<dbReference type="InterPro" id="IPR055513">
    <property type="entry name" value="DUF7086"/>
</dbReference>
<dbReference type="Pfam" id="PF23324">
    <property type="entry name" value="DUF7086"/>
    <property type="match status" value="1"/>
</dbReference>
<dbReference type="RefSeq" id="XP_014517426.1">
    <property type="nucleotide sequence ID" value="XM_014661940.1"/>
</dbReference>
<feature type="domain" description="DUF7086" evidence="2">
    <location>
        <begin position="101"/>
        <end position="234"/>
    </location>
</feature>
<name>A0A1S3VGE1_VIGRR</name>
<accession>A0A1S3VGE1</accession>
<gene>
    <name evidence="4" type="primary">LOC106774915</name>
</gene>
<keyword evidence="3" id="KW-1185">Reference proteome</keyword>
<proteinExistence type="predicted"/>
<evidence type="ECO:0000256" key="1">
    <source>
        <dbReference type="SAM" id="MobiDB-lite"/>
    </source>
</evidence>
<sequence>MSNHNDKNDSDDEDLLTFSLSCGTSRKRPARDSPPTTQDALVMRVPCTPSNVNDTDAPPPAKSNLRPPRRRGRSLSVAKSETIPPPFPWATERRATVHRMAYLLENGINGIKGKVECKRCKNKFEMVLDLEYNMRQVLKFIDKEFEKMHERAPEVWMRPELPKCEHCGQDNSVQPSFENTKKKNINWLFLLLGQTIGCCTLAQIKYFLKHNDLHRTGSKDHVLYDSYICLCNQLIPNCFHHRNRR</sequence>
<dbReference type="STRING" id="3916.A0A1S3VGE1"/>
<dbReference type="KEGG" id="vra:106774915"/>
<reference evidence="3" key="1">
    <citation type="journal article" date="2014" name="Nat. Commun.">
        <title>Genome sequence of mungbean and insights into evolution within Vigna species.</title>
        <authorList>
            <person name="Kang Y.J."/>
            <person name="Kim S.K."/>
            <person name="Kim M.Y."/>
            <person name="Lestari P."/>
            <person name="Kim K.H."/>
            <person name="Ha B.K."/>
            <person name="Jun T.H."/>
            <person name="Hwang W.J."/>
            <person name="Lee T."/>
            <person name="Lee J."/>
            <person name="Shim S."/>
            <person name="Yoon M.Y."/>
            <person name="Jang Y.E."/>
            <person name="Han K.S."/>
            <person name="Taeprayoon P."/>
            <person name="Yoon N."/>
            <person name="Somta P."/>
            <person name="Tanya P."/>
            <person name="Kim K.S."/>
            <person name="Gwag J.G."/>
            <person name="Moon J.K."/>
            <person name="Lee Y.H."/>
            <person name="Park B.S."/>
            <person name="Bombarely A."/>
            <person name="Doyle J.J."/>
            <person name="Jackson S.A."/>
            <person name="Schafleitner R."/>
            <person name="Srinives P."/>
            <person name="Varshney R.K."/>
            <person name="Lee S.H."/>
        </authorList>
    </citation>
    <scope>NUCLEOTIDE SEQUENCE [LARGE SCALE GENOMIC DNA]</scope>
    <source>
        <strain evidence="3">cv. VC1973A</strain>
    </source>
</reference>
<protein>
    <submittedName>
        <fullName evidence="4">Uncharacterized protein LOC106774915</fullName>
    </submittedName>
</protein>
<evidence type="ECO:0000259" key="2">
    <source>
        <dbReference type="Pfam" id="PF23324"/>
    </source>
</evidence>
<evidence type="ECO:0000313" key="3">
    <source>
        <dbReference type="Proteomes" id="UP000087766"/>
    </source>
</evidence>
<organism evidence="3 4">
    <name type="scientific">Vigna radiata var. radiata</name>
    <name type="common">Mung bean</name>
    <name type="synonym">Phaseolus aureus</name>
    <dbReference type="NCBI Taxonomy" id="3916"/>
    <lineage>
        <taxon>Eukaryota</taxon>
        <taxon>Viridiplantae</taxon>
        <taxon>Streptophyta</taxon>
        <taxon>Embryophyta</taxon>
        <taxon>Tracheophyta</taxon>
        <taxon>Spermatophyta</taxon>
        <taxon>Magnoliopsida</taxon>
        <taxon>eudicotyledons</taxon>
        <taxon>Gunneridae</taxon>
        <taxon>Pentapetalae</taxon>
        <taxon>rosids</taxon>
        <taxon>fabids</taxon>
        <taxon>Fabales</taxon>
        <taxon>Fabaceae</taxon>
        <taxon>Papilionoideae</taxon>
        <taxon>50 kb inversion clade</taxon>
        <taxon>NPAAA clade</taxon>
        <taxon>indigoferoid/millettioid clade</taxon>
        <taxon>Phaseoleae</taxon>
        <taxon>Vigna</taxon>
    </lineage>
</organism>
<feature type="region of interest" description="Disordered" evidence="1">
    <location>
        <begin position="1"/>
        <end position="82"/>
    </location>
</feature>
<dbReference type="Proteomes" id="UP000087766">
    <property type="component" value="Chromosome 10"/>
</dbReference>
<dbReference type="PANTHER" id="PTHR34272">
    <property type="entry name" value="EXPRESSED PROTEIN"/>
    <property type="match status" value="1"/>
</dbReference>
<reference evidence="4" key="2">
    <citation type="submission" date="2025-08" db="UniProtKB">
        <authorList>
            <consortium name="RefSeq"/>
        </authorList>
    </citation>
    <scope>IDENTIFICATION</scope>
    <source>
        <tissue evidence="4">Leaf</tissue>
    </source>
</reference>
<dbReference type="AlphaFoldDB" id="A0A1S3VGE1"/>